<evidence type="ECO:0000256" key="1">
    <source>
        <dbReference type="ARBA" id="ARBA00022723"/>
    </source>
</evidence>
<evidence type="ECO:0000256" key="3">
    <source>
        <dbReference type="ARBA" id="ARBA00022833"/>
    </source>
</evidence>
<dbReference type="OrthoDB" id="2734765at2759"/>
<dbReference type="Proteomes" id="UP000313359">
    <property type="component" value="Unassembled WGS sequence"/>
</dbReference>
<evidence type="ECO:0000256" key="2">
    <source>
        <dbReference type="ARBA" id="ARBA00022771"/>
    </source>
</evidence>
<name>A0A5C2SRR2_9APHY</name>
<gene>
    <name evidence="6" type="ORF">L227DRAFT_571635</name>
</gene>
<dbReference type="STRING" id="1328759.A0A5C2SRR2"/>
<dbReference type="PROSITE" id="PS01360">
    <property type="entry name" value="ZF_MYND_1"/>
    <property type="match status" value="1"/>
</dbReference>
<feature type="domain" description="MYND-type" evidence="5">
    <location>
        <begin position="50"/>
        <end position="88"/>
    </location>
</feature>
<evidence type="ECO:0000256" key="4">
    <source>
        <dbReference type="PROSITE-ProRule" id="PRU00134"/>
    </source>
</evidence>
<sequence length="357" mass="40532">MQLYMMELVHDNSEQRHPTLMDDSDDEEWFQVPRPSTHATLRIQEPSTYCHSCGTRGVKVRRCSGCAVACYCSRECQKTAWPAHKHWCRESDRRGPETSAEEYADPWGPQYRLQNLKESPFPTRIAAITSFGQFMQDHVVATTLMMEAAAYLLVTGGHFEELQAGVPHVAVFHVEPRRDHPEPGRTWRVRSFGIRPADNWVQQYPLLEVDLPKTLEAHSVVSEVYKAELGSKYCATLITAYHLLESTAEIGQIPVYAPRDPGVLEEQLVVDALHDIIQLCIYAIRYDVVLPPPTLEDKIFVASASVPSRYRKKKSRKSNRVAVTLDTVYGRLVRAGYTPRSTMSPTQMMNLLAEIQS</sequence>
<dbReference type="AlphaFoldDB" id="A0A5C2SRR2"/>
<evidence type="ECO:0000259" key="5">
    <source>
        <dbReference type="PROSITE" id="PS50865"/>
    </source>
</evidence>
<keyword evidence="3" id="KW-0862">Zinc</keyword>
<proteinExistence type="predicted"/>
<keyword evidence="1" id="KW-0479">Metal-binding</keyword>
<dbReference type="GO" id="GO:0008270">
    <property type="term" value="F:zinc ion binding"/>
    <property type="evidence" value="ECO:0007669"/>
    <property type="project" value="UniProtKB-KW"/>
</dbReference>
<organism evidence="6 7">
    <name type="scientific">Lentinus tigrinus ALCF2SS1-6</name>
    <dbReference type="NCBI Taxonomy" id="1328759"/>
    <lineage>
        <taxon>Eukaryota</taxon>
        <taxon>Fungi</taxon>
        <taxon>Dikarya</taxon>
        <taxon>Basidiomycota</taxon>
        <taxon>Agaricomycotina</taxon>
        <taxon>Agaricomycetes</taxon>
        <taxon>Polyporales</taxon>
        <taxon>Polyporaceae</taxon>
        <taxon>Lentinus</taxon>
    </lineage>
</organism>
<evidence type="ECO:0000313" key="6">
    <source>
        <dbReference type="EMBL" id="RPD64066.1"/>
    </source>
</evidence>
<dbReference type="PROSITE" id="PS50865">
    <property type="entry name" value="ZF_MYND_2"/>
    <property type="match status" value="1"/>
</dbReference>
<dbReference type="SUPFAM" id="SSF144232">
    <property type="entry name" value="HIT/MYND zinc finger-like"/>
    <property type="match status" value="1"/>
</dbReference>
<keyword evidence="2 4" id="KW-0863">Zinc-finger</keyword>
<dbReference type="InterPro" id="IPR002893">
    <property type="entry name" value="Znf_MYND"/>
</dbReference>
<evidence type="ECO:0000313" key="7">
    <source>
        <dbReference type="Proteomes" id="UP000313359"/>
    </source>
</evidence>
<dbReference type="Pfam" id="PF01753">
    <property type="entry name" value="zf-MYND"/>
    <property type="match status" value="1"/>
</dbReference>
<accession>A0A5C2SRR2</accession>
<dbReference type="EMBL" id="ML122254">
    <property type="protein sequence ID" value="RPD64066.1"/>
    <property type="molecule type" value="Genomic_DNA"/>
</dbReference>
<dbReference type="Gene3D" id="6.10.140.2220">
    <property type="match status" value="1"/>
</dbReference>
<reference evidence="6" key="1">
    <citation type="journal article" date="2018" name="Genome Biol. Evol.">
        <title>Genomics and development of Lentinus tigrinus, a white-rot wood-decaying mushroom with dimorphic fruiting bodies.</title>
        <authorList>
            <person name="Wu B."/>
            <person name="Xu Z."/>
            <person name="Knudson A."/>
            <person name="Carlson A."/>
            <person name="Chen N."/>
            <person name="Kovaka S."/>
            <person name="LaButti K."/>
            <person name="Lipzen A."/>
            <person name="Pennachio C."/>
            <person name="Riley R."/>
            <person name="Schakwitz W."/>
            <person name="Umezawa K."/>
            <person name="Ohm R.A."/>
            <person name="Grigoriev I.V."/>
            <person name="Nagy L.G."/>
            <person name="Gibbons J."/>
            <person name="Hibbett D."/>
        </authorList>
    </citation>
    <scope>NUCLEOTIDE SEQUENCE [LARGE SCALE GENOMIC DNA]</scope>
    <source>
        <strain evidence="6">ALCF2SS1-6</strain>
    </source>
</reference>
<keyword evidence="7" id="KW-1185">Reference proteome</keyword>
<protein>
    <recommendedName>
        <fullName evidence="5">MYND-type domain-containing protein</fullName>
    </recommendedName>
</protein>